<dbReference type="FunFam" id="3.40.190.10:FF:000017">
    <property type="entry name" value="Glycine cleavage system transcriptional activator"/>
    <property type="match status" value="1"/>
</dbReference>
<evidence type="ECO:0000256" key="4">
    <source>
        <dbReference type="ARBA" id="ARBA00023163"/>
    </source>
</evidence>
<dbReference type="InterPro" id="IPR036388">
    <property type="entry name" value="WH-like_DNA-bd_sf"/>
</dbReference>
<comment type="caution">
    <text evidence="6">The sequence shown here is derived from an EMBL/GenBank/DDBJ whole genome shotgun (WGS) entry which is preliminary data.</text>
</comment>
<keyword evidence="7" id="KW-1185">Reference proteome</keyword>
<protein>
    <submittedName>
        <fullName evidence="6">LysR family transcriptional regulator</fullName>
    </submittedName>
</protein>
<keyword evidence="2" id="KW-0805">Transcription regulation</keyword>
<dbReference type="InterPro" id="IPR000847">
    <property type="entry name" value="LysR_HTH_N"/>
</dbReference>
<dbReference type="SUPFAM" id="SSF53850">
    <property type="entry name" value="Periplasmic binding protein-like II"/>
    <property type="match status" value="1"/>
</dbReference>
<dbReference type="GO" id="GO:0003700">
    <property type="term" value="F:DNA-binding transcription factor activity"/>
    <property type="evidence" value="ECO:0007669"/>
    <property type="project" value="InterPro"/>
</dbReference>
<evidence type="ECO:0000256" key="2">
    <source>
        <dbReference type="ARBA" id="ARBA00023015"/>
    </source>
</evidence>
<dbReference type="InterPro" id="IPR058163">
    <property type="entry name" value="LysR-type_TF_proteobact-type"/>
</dbReference>
<dbReference type="AlphaFoldDB" id="A0A317C2V3"/>
<dbReference type="Pfam" id="PF00126">
    <property type="entry name" value="HTH_1"/>
    <property type="match status" value="1"/>
</dbReference>
<feature type="domain" description="HTH lysR-type" evidence="5">
    <location>
        <begin position="10"/>
        <end position="67"/>
    </location>
</feature>
<reference evidence="6 7" key="1">
    <citation type="submission" date="2018-05" db="EMBL/GenBank/DDBJ databases">
        <title>Leucothrix arctica sp. nov., isolated from Arctic seawater.</title>
        <authorList>
            <person name="Choi A."/>
            <person name="Baek K."/>
        </authorList>
    </citation>
    <scope>NUCLEOTIDE SEQUENCE [LARGE SCALE GENOMIC DNA]</scope>
    <source>
        <strain evidence="6 7">IMCC9719</strain>
    </source>
</reference>
<evidence type="ECO:0000313" key="6">
    <source>
        <dbReference type="EMBL" id="PWQ92965.1"/>
    </source>
</evidence>
<dbReference type="InterPro" id="IPR005119">
    <property type="entry name" value="LysR_subst-bd"/>
</dbReference>
<dbReference type="PANTHER" id="PTHR30537">
    <property type="entry name" value="HTH-TYPE TRANSCRIPTIONAL REGULATOR"/>
    <property type="match status" value="1"/>
</dbReference>
<organism evidence="6 7">
    <name type="scientific">Leucothrix arctica</name>
    <dbReference type="NCBI Taxonomy" id="1481894"/>
    <lineage>
        <taxon>Bacteria</taxon>
        <taxon>Pseudomonadati</taxon>
        <taxon>Pseudomonadota</taxon>
        <taxon>Gammaproteobacteria</taxon>
        <taxon>Thiotrichales</taxon>
        <taxon>Thiotrichaceae</taxon>
        <taxon>Leucothrix</taxon>
    </lineage>
</organism>
<dbReference type="InterPro" id="IPR036390">
    <property type="entry name" value="WH_DNA-bd_sf"/>
</dbReference>
<name>A0A317C2V3_9GAMM</name>
<dbReference type="NCBIfam" id="NF008352">
    <property type="entry name" value="PRK11139.1"/>
    <property type="match status" value="1"/>
</dbReference>
<gene>
    <name evidence="6" type="ORF">DKT75_21520</name>
</gene>
<keyword evidence="3" id="KW-0238">DNA-binding</keyword>
<evidence type="ECO:0000256" key="3">
    <source>
        <dbReference type="ARBA" id="ARBA00023125"/>
    </source>
</evidence>
<dbReference type="GO" id="GO:0043565">
    <property type="term" value="F:sequence-specific DNA binding"/>
    <property type="evidence" value="ECO:0007669"/>
    <property type="project" value="TreeGrafter"/>
</dbReference>
<evidence type="ECO:0000313" key="7">
    <source>
        <dbReference type="Proteomes" id="UP000245506"/>
    </source>
</evidence>
<dbReference type="GO" id="GO:0006351">
    <property type="term" value="P:DNA-templated transcription"/>
    <property type="evidence" value="ECO:0007669"/>
    <property type="project" value="TreeGrafter"/>
</dbReference>
<dbReference type="EMBL" id="QGKL01000044">
    <property type="protein sequence ID" value="PWQ92965.1"/>
    <property type="molecule type" value="Genomic_DNA"/>
</dbReference>
<dbReference type="Gene3D" id="1.10.10.10">
    <property type="entry name" value="Winged helix-like DNA-binding domain superfamily/Winged helix DNA-binding domain"/>
    <property type="match status" value="1"/>
</dbReference>
<dbReference type="OrthoDB" id="9771171at2"/>
<evidence type="ECO:0000259" key="5">
    <source>
        <dbReference type="PROSITE" id="PS50931"/>
    </source>
</evidence>
<dbReference type="Gene3D" id="3.40.190.10">
    <property type="entry name" value="Periplasmic binding protein-like II"/>
    <property type="match status" value="2"/>
</dbReference>
<dbReference type="Pfam" id="PF03466">
    <property type="entry name" value="LysR_substrate"/>
    <property type="match status" value="1"/>
</dbReference>
<sequence>MTISHKAPLPPLNALKAFEVAARHLNLTKAAAELFVTPAAVSRHIKVLEEYLDVTLFIRGNQGLELTEVALHCYPKLSMGFSTLADAVAEIRQRTNRRQLTVGMAPSFASKWFIPRMNQFTEMFPDIDLRILASSDYLESYKGAKHGRDGTDVSIRFGKGHYPDCDSELLFSVGVTPLCSPSLLNGEFPLTNPKNLSHYTLIHDDTLHGGQQDWDSWLKEAGVTDVDTTRGSRFNHVSLALEAAVAGHGVVLTINKLASKDIDEGRLIAPFDLTLPLDYNYYLVMDQNKQTHEQETISTFIEWIRGEAESGNT</sequence>
<dbReference type="CDD" id="cd08432">
    <property type="entry name" value="PBP2_GcdR_TrpI_HvrB_AmpR_like"/>
    <property type="match status" value="1"/>
</dbReference>
<accession>A0A317C2V3</accession>
<dbReference type="Proteomes" id="UP000245506">
    <property type="component" value="Unassembled WGS sequence"/>
</dbReference>
<proteinExistence type="inferred from homology"/>
<comment type="similarity">
    <text evidence="1">Belongs to the LysR transcriptional regulatory family.</text>
</comment>
<dbReference type="PRINTS" id="PR00039">
    <property type="entry name" value="HTHLYSR"/>
</dbReference>
<dbReference type="SUPFAM" id="SSF46785">
    <property type="entry name" value="Winged helix' DNA-binding domain"/>
    <property type="match status" value="1"/>
</dbReference>
<dbReference type="PANTHER" id="PTHR30537:SF26">
    <property type="entry name" value="GLYCINE CLEAVAGE SYSTEM TRANSCRIPTIONAL ACTIVATOR"/>
    <property type="match status" value="1"/>
</dbReference>
<dbReference type="PROSITE" id="PS50931">
    <property type="entry name" value="HTH_LYSR"/>
    <property type="match status" value="1"/>
</dbReference>
<keyword evidence="4" id="KW-0804">Transcription</keyword>
<evidence type="ECO:0000256" key="1">
    <source>
        <dbReference type="ARBA" id="ARBA00009437"/>
    </source>
</evidence>
<dbReference type="RefSeq" id="WP_109826955.1">
    <property type="nucleotide sequence ID" value="NZ_QGKL01000044.1"/>
</dbReference>